<proteinExistence type="inferred from homology"/>
<gene>
    <name evidence="15" type="ORF">FOZ61_007728</name>
</gene>
<feature type="zinc finger region" description="C3H1-type" evidence="11">
    <location>
        <begin position="252"/>
        <end position="279"/>
    </location>
</feature>
<evidence type="ECO:0000256" key="2">
    <source>
        <dbReference type="ARBA" id="ARBA00006040"/>
    </source>
</evidence>
<dbReference type="CDD" id="cd06457">
    <property type="entry name" value="M3A_MIP"/>
    <property type="match status" value="1"/>
</dbReference>
<dbReference type="EMBL" id="JABAHT010000480">
    <property type="protein sequence ID" value="KAF4655197.1"/>
    <property type="molecule type" value="Genomic_DNA"/>
</dbReference>
<dbReference type="GO" id="GO:0008270">
    <property type="term" value="F:zinc ion binding"/>
    <property type="evidence" value="ECO:0007669"/>
    <property type="project" value="UniProtKB-KW"/>
</dbReference>
<evidence type="ECO:0000259" key="14">
    <source>
        <dbReference type="PROSITE" id="PS50103"/>
    </source>
</evidence>
<feature type="region of interest" description="Disordered" evidence="13">
    <location>
        <begin position="368"/>
        <end position="387"/>
    </location>
</feature>
<evidence type="ECO:0000256" key="3">
    <source>
        <dbReference type="ARBA" id="ARBA00022670"/>
    </source>
</evidence>
<feature type="zinc finger region" description="C3H1-type" evidence="11">
    <location>
        <begin position="287"/>
        <end position="314"/>
    </location>
</feature>
<dbReference type="Pfam" id="PF01432">
    <property type="entry name" value="Peptidase_M3"/>
    <property type="match status" value="1"/>
</dbReference>
<dbReference type="PANTHER" id="PTHR11804">
    <property type="entry name" value="PROTEASE M3 THIMET OLIGOPEPTIDASE-RELATED"/>
    <property type="match status" value="1"/>
</dbReference>
<keyword evidence="4 11" id="KW-0479">Metal-binding</keyword>
<feature type="region of interest" description="Disordered" evidence="13">
    <location>
        <begin position="405"/>
        <end position="457"/>
    </location>
</feature>
<feature type="region of interest" description="Disordered" evidence="13">
    <location>
        <begin position="1"/>
        <end position="44"/>
    </location>
</feature>
<feature type="compositionally biased region" description="Polar residues" evidence="13">
    <location>
        <begin position="445"/>
        <end position="457"/>
    </location>
</feature>
<comment type="caution">
    <text evidence="15">The sequence shown here is derived from an EMBL/GenBank/DDBJ whole genome shotgun (WGS) entry which is preliminary data.</text>
</comment>
<feature type="domain" description="C3H1-type" evidence="14">
    <location>
        <begin position="252"/>
        <end position="279"/>
    </location>
</feature>
<dbReference type="SUPFAM" id="SSF90229">
    <property type="entry name" value="CCCH zinc finger"/>
    <property type="match status" value="3"/>
</dbReference>
<dbReference type="Pfam" id="PF00642">
    <property type="entry name" value="zf-CCCH"/>
    <property type="match status" value="3"/>
</dbReference>
<dbReference type="Proteomes" id="UP000570595">
    <property type="component" value="Unassembled WGS sequence"/>
</dbReference>
<feature type="domain" description="C3H1-type" evidence="14">
    <location>
        <begin position="217"/>
        <end position="244"/>
    </location>
</feature>
<comment type="cofactor">
    <cofactor evidence="12">
        <name>Zn(2+)</name>
        <dbReference type="ChEBI" id="CHEBI:29105"/>
    </cofactor>
    <text evidence="12">Binds 1 zinc ion.</text>
</comment>
<sequence>MLPTRSGSRSPSAMGGSGHGMGKSPRGASVGEGEVSGAFGTPMTSAPENAAGKYIWTEDDYRAFGDALANALVSISAPCSPVNRYSTPAAAAESAVPEFPRLPRRSSMEDGDRVGSKGYLKGDGHVIPGIGENDYEPVLFDIPLNLPLGAAAAAHDHCVMKSGTRHRMVAASAPVSPIHGMGPSSRRRKQHQSRHHLAMEDTSELCEGTKVDVSKQLLKTRVCKLYLEGKCKYGKKCYFAHNADELREPPNFRKTTLCRLYAQGKCTLGENCKYAHGSKELRATEGIYKTVICNWWKQGHCQYGSRCRFAHGEQELCRSNSSSPAASRNTSPRRNGQHQHHHHHPDHLPASVNDEGLLATPLTSDVNDNQAAAGAGRAGGGGTRYSVDESDLQLVNGVISPARSRITRKEIKQQQQQQQQQEEEKDASPPSLLIPLVPTTDSHHANSQSSFSPDHTSQQGLVDLGSIFLSSENNIDTSNKSINNNNDTADLSFPGAQCGRNSLPLKGESANSSSHHYPIIPTSTFYAKCANQECRWQRTLKIANFSFFNSTFINTMMLLRDIPKSAAASLWRRLAWPKATLSTAVDYLGVPGLRRPKDFPQLATRAVADARDTLGAWKKDDSPHKVVNMIDGVSNSLCRIADAAELTRNVHSDDHWVNEASEAVNIVAQYMSEANVDSTLYDKCVPAAERASAEDSGCSKEEQDVIKAMRDAMENEGVHLDDDRKKELIALQEEDAIKSFEIVSQQDNDDPSDDGQWLNVPQQWMSILRLLPKRTVHKDVTEVFLPKDHAAIGYLLKACEDPTVRQKVWKLNHRGEPKKEAALRDLVSIRQKLAKIRGYNTWNEYVMRESVLSGSAAVKDFLSELWLALLPGLGRELNVLESTKRLHTSDPNATLQPWDIDFYVSLWKQMNQPPSLQELGANLSINALIEGSQRVSSTVLGVDMKEHNIKGEAWSDDVRRFEFNDATTSDPYGVLYLDPCERAWKKVQSAQFTIAGSCVLPDGSRQLPRTAMVLSLSELPGALGQGAATTYMHEFGHAAHSILSRTTLQHFSGSRGCIDFVEFPSHLFEYFVLDPNALSSLVLPNLSSKAVEDYSNFRMAFGHIEAAQQLIYALVDQVFYAYGNVADDLAQFLPVSQDAIMSNHRLIELLSPPGQAQFSHLVHYGGNYYCYLLCKAVAADVWSRGGFADKDPLAGQRLRHFLEAGSVTQTMDKIYELVPSGRSESSSSAAGHVPLDAMLRLLNTCTSIHGEEKHH</sequence>
<evidence type="ECO:0000256" key="12">
    <source>
        <dbReference type="RuleBase" id="RU003435"/>
    </source>
</evidence>
<dbReference type="InterPro" id="IPR045090">
    <property type="entry name" value="Pept_M3A_M3B"/>
</dbReference>
<feature type="compositionally biased region" description="Basic residues" evidence="13">
    <location>
        <begin position="335"/>
        <end position="345"/>
    </location>
</feature>
<keyword evidence="8" id="KW-0809">Transit peptide</keyword>
<dbReference type="InterPro" id="IPR036855">
    <property type="entry name" value="Znf_CCCH_sf"/>
</dbReference>
<dbReference type="InterPro" id="IPR000571">
    <property type="entry name" value="Znf_CCCH"/>
</dbReference>
<dbReference type="Gene3D" id="1.10.1370.10">
    <property type="entry name" value="Neurolysin, domain 3"/>
    <property type="match status" value="1"/>
</dbReference>
<dbReference type="GO" id="GO:0006508">
    <property type="term" value="P:proteolysis"/>
    <property type="evidence" value="ECO:0007669"/>
    <property type="project" value="UniProtKB-KW"/>
</dbReference>
<accession>A0A7J6L7M1</accession>
<dbReference type="GO" id="GO:0004222">
    <property type="term" value="F:metalloendopeptidase activity"/>
    <property type="evidence" value="ECO:0007669"/>
    <property type="project" value="InterPro"/>
</dbReference>
<protein>
    <recommendedName>
        <fullName evidence="14">C3H1-type domain-containing protein</fullName>
    </recommendedName>
</protein>
<evidence type="ECO:0000313" key="16">
    <source>
        <dbReference type="Proteomes" id="UP000570595"/>
    </source>
</evidence>
<dbReference type="SMART" id="SM00356">
    <property type="entry name" value="ZnF_C3H1"/>
    <property type="match status" value="3"/>
</dbReference>
<dbReference type="Gene3D" id="4.10.1000.10">
    <property type="entry name" value="Zinc finger, CCCH-type"/>
    <property type="match status" value="3"/>
</dbReference>
<dbReference type="AlphaFoldDB" id="A0A7J6L7M1"/>
<evidence type="ECO:0000256" key="10">
    <source>
        <dbReference type="ARBA" id="ARBA00023128"/>
    </source>
</evidence>
<name>A0A7J6L7M1_PEROL</name>
<dbReference type="GO" id="GO:0006518">
    <property type="term" value="P:peptide metabolic process"/>
    <property type="evidence" value="ECO:0007669"/>
    <property type="project" value="TreeGrafter"/>
</dbReference>
<evidence type="ECO:0000256" key="4">
    <source>
        <dbReference type="ARBA" id="ARBA00022723"/>
    </source>
</evidence>
<comment type="similarity">
    <text evidence="2 12">Belongs to the peptidase M3 family.</text>
</comment>
<evidence type="ECO:0000256" key="1">
    <source>
        <dbReference type="ARBA" id="ARBA00004173"/>
    </source>
</evidence>
<dbReference type="InterPro" id="IPR001567">
    <property type="entry name" value="Pept_M3A_M3B_dom"/>
</dbReference>
<dbReference type="GO" id="GO:0005739">
    <property type="term" value="C:mitochondrion"/>
    <property type="evidence" value="ECO:0007669"/>
    <property type="project" value="UniProtKB-SubCell"/>
</dbReference>
<dbReference type="InterPro" id="IPR033851">
    <property type="entry name" value="M3A_MIP"/>
</dbReference>
<feature type="region of interest" description="Disordered" evidence="13">
    <location>
        <begin position="318"/>
        <end position="353"/>
    </location>
</feature>
<feature type="domain" description="C3H1-type" evidence="14">
    <location>
        <begin position="287"/>
        <end position="314"/>
    </location>
</feature>
<feature type="compositionally biased region" description="Low complexity" evidence="13">
    <location>
        <begin position="318"/>
        <end position="334"/>
    </location>
</feature>
<evidence type="ECO:0000256" key="13">
    <source>
        <dbReference type="SAM" id="MobiDB-lite"/>
    </source>
</evidence>
<dbReference type="InterPro" id="IPR024077">
    <property type="entry name" value="Neurolysin/TOP_dom2"/>
</dbReference>
<dbReference type="PROSITE" id="PS50103">
    <property type="entry name" value="ZF_C3H1"/>
    <property type="match status" value="3"/>
</dbReference>
<evidence type="ECO:0000256" key="5">
    <source>
        <dbReference type="ARBA" id="ARBA00022771"/>
    </source>
</evidence>
<feature type="compositionally biased region" description="Polar residues" evidence="13">
    <location>
        <begin position="1"/>
        <end position="11"/>
    </location>
</feature>
<feature type="zinc finger region" description="C3H1-type" evidence="11">
    <location>
        <begin position="217"/>
        <end position="244"/>
    </location>
</feature>
<dbReference type="PANTHER" id="PTHR11804:SF79">
    <property type="entry name" value="MITOCHONDRIAL INTERMEDIATE PEPTIDASE"/>
    <property type="match status" value="1"/>
</dbReference>
<evidence type="ECO:0000256" key="9">
    <source>
        <dbReference type="ARBA" id="ARBA00023049"/>
    </source>
</evidence>
<organism evidence="15 16">
    <name type="scientific">Perkinsus olseni</name>
    <name type="common">Perkinsus atlanticus</name>
    <dbReference type="NCBI Taxonomy" id="32597"/>
    <lineage>
        <taxon>Eukaryota</taxon>
        <taxon>Sar</taxon>
        <taxon>Alveolata</taxon>
        <taxon>Perkinsozoa</taxon>
        <taxon>Perkinsea</taxon>
        <taxon>Perkinsida</taxon>
        <taxon>Perkinsidae</taxon>
        <taxon>Perkinsus</taxon>
    </lineage>
</organism>
<keyword evidence="5 11" id="KW-0863">Zinc-finger</keyword>
<keyword evidence="6 12" id="KW-0378">Hydrolase</keyword>
<keyword evidence="9 12" id="KW-0482">Metalloprotease</keyword>
<reference evidence="15 16" key="1">
    <citation type="submission" date="2020-04" db="EMBL/GenBank/DDBJ databases">
        <title>Perkinsus olseni comparative genomics.</title>
        <authorList>
            <person name="Bogema D.R."/>
        </authorList>
    </citation>
    <scope>NUCLEOTIDE SEQUENCE [LARGE SCALE GENOMIC DNA]</scope>
    <source>
        <strain evidence="15">ATCC PRA-179</strain>
    </source>
</reference>
<dbReference type="Gene3D" id="3.40.390.10">
    <property type="entry name" value="Collagenase (Catalytic Domain)"/>
    <property type="match status" value="1"/>
</dbReference>
<keyword evidence="7 11" id="KW-0862">Zinc</keyword>
<keyword evidence="3 12" id="KW-0645">Protease</keyword>
<evidence type="ECO:0000256" key="6">
    <source>
        <dbReference type="ARBA" id="ARBA00022801"/>
    </source>
</evidence>
<evidence type="ECO:0000256" key="8">
    <source>
        <dbReference type="ARBA" id="ARBA00022946"/>
    </source>
</evidence>
<comment type="subcellular location">
    <subcellularLocation>
        <location evidence="1">Mitochondrion</location>
    </subcellularLocation>
</comment>
<dbReference type="InterPro" id="IPR024079">
    <property type="entry name" value="MetalloPept_cat_dom_sf"/>
</dbReference>
<dbReference type="OrthoDB" id="17530at2759"/>
<evidence type="ECO:0000313" key="15">
    <source>
        <dbReference type="EMBL" id="KAF4655197.1"/>
    </source>
</evidence>
<evidence type="ECO:0000256" key="11">
    <source>
        <dbReference type="PROSITE-ProRule" id="PRU00723"/>
    </source>
</evidence>
<dbReference type="SUPFAM" id="SSF55486">
    <property type="entry name" value="Metalloproteases ('zincins'), catalytic domain"/>
    <property type="match status" value="1"/>
</dbReference>
<keyword evidence="10" id="KW-0496">Mitochondrion</keyword>
<evidence type="ECO:0000256" key="7">
    <source>
        <dbReference type="ARBA" id="ARBA00022833"/>
    </source>
</evidence>